<keyword evidence="3" id="KW-1185">Reference proteome</keyword>
<dbReference type="AlphaFoldDB" id="A0A7V7QKP7"/>
<gene>
    <name evidence="2" type="ORF">F7O84_12800</name>
</gene>
<dbReference type="EMBL" id="WAGX01000005">
    <property type="protein sequence ID" value="KAB1438415.1"/>
    <property type="molecule type" value="Genomic_DNA"/>
</dbReference>
<dbReference type="PROSITE" id="PS50930">
    <property type="entry name" value="HTH_LYTTR"/>
    <property type="match status" value="1"/>
</dbReference>
<dbReference type="SMART" id="SM00850">
    <property type="entry name" value="LytTR"/>
    <property type="match status" value="1"/>
</dbReference>
<dbReference type="Pfam" id="PF04397">
    <property type="entry name" value="LytTR"/>
    <property type="match status" value="1"/>
</dbReference>
<dbReference type="PANTHER" id="PTHR37299">
    <property type="entry name" value="TRANSCRIPTIONAL REGULATOR-RELATED"/>
    <property type="match status" value="1"/>
</dbReference>
<dbReference type="InterPro" id="IPR007492">
    <property type="entry name" value="LytTR_DNA-bd_dom"/>
</dbReference>
<comment type="caution">
    <text evidence="2">The sequence shown here is derived from an EMBL/GenBank/DDBJ whole genome shotgun (WGS) entry which is preliminary data.</text>
</comment>
<dbReference type="GO" id="GO:0003677">
    <property type="term" value="F:DNA binding"/>
    <property type="evidence" value="ECO:0007669"/>
    <property type="project" value="InterPro"/>
</dbReference>
<dbReference type="RefSeq" id="WP_151145812.1">
    <property type="nucleotide sequence ID" value="NZ_WAGX01000005.1"/>
</dbReference>
<dbReference type="Gene3D" id="2.40.50.1020">
    <property type="entry name" value="LytTr DNA-binding domain"/>
    <property type="match status" value="1"/>
</dbReference>
<reference evidence="2 3" key="2">
    <citation type="submission" date="2020-02" db="EMBL/GenBank/DDBJ databases">
        <title>Candidatus Galacturonibacter soehngenii shows hetero-acetogenic catabolism of galacturonic acid but lacks a canonical carbon monoxide dehydrogenase/acetyl-CoA synthase complex.</title>
        <authorList>
            <person name="Diender M."/>
            <person name="Stouten G.R."/>
            <person name="Petersen J.F."/>
            <person name="Nielsen P.H."/>
            <person name="Dueholm M.S."/>
            <person name="Pronk J.T."/>
            <person name="Van Loosdrecht M.C.M."/>
        </authorList>
    </citation>
    <scope>NUCLEOTIDE SEQUENCE [LARGE SCALE GENOMIC DNA]</scope>
    <source>
        <strain evidence="2">GalUA</strain>
    </source>
</reference>
<dbReference type="OrthoDB" id="9808614at2"/>
<sequence>MKITIKTASEATDTEVSITCKHLTPEIEKMIAMLRMLDMQLTGIKEGETYLLDVSKVLYIDTVDKKVFIYTKDSVYETYLHLYELEEQLSKVDFFRANKSCIINFKQIISLKAEIDRKLRATMSNGEQLMISRQYADYIKERLGVK</sequence>
<feature type="domain" description="HTH LytTR-type" evidence="1">
    <location>
        <begin position="41"/>
        <end position="145"/>
    </location>
</feature>
<evidence type="ECO:0000313" key="2">
    <source>
        <dbReference type="EMBL" id="KAB1438415.1"/>
    </source>
</evidence>
<accession>A0A7V7QKP7</accession>
<protein>
    <submittedName>
        <fullName evidence="2">LytTR family transcriptional regulator</fullName>
    </submittedName>
</protein>
<reference evidence="2 3" key="1">
    <citation type="submission" date="2019-09" db="EMBL/GenBank/DDBJ databases">
        <authorList>
            <person name="Valk L.C."/>
        </authorList>
    </citation>
    <scope>NUCLEOTIDE SEQUENCE [LARGE SCALE GENOMIC DNA]</scope>
    <source>
        <strain evidence="2">GalUA</strain>
    </source>
</reference>
<proteinExistence type="predicted"/>
<evidence type="ECO:0000259" key="1">
    <source>
        <dbReference type="PROSITE" id="PS50930"/>
    </source>
</evidence>
<evidence type="ECO:0000313" key="3">
    <source>
        <dbReference type="Proteomes" id="UP000461768"/>
    </source>
</evidence>
<dbReference type="GO" id="GO:0000156">
    <property type="term" value="F:phosphorelay response regulator activity"/>
    <property type="evidence" value="ECO:0007669"/>
    <property type="project" value="InterPro"/>
</dbReference>
<name>A0A7V7QKP7_9FIRM</name>
<organism evidence="2 3">
    <name type="scientific">Candidatus Galacturonatibacter soehngenii</name>
    <dbReference type="NCBI Taxonomy" id="2307010"/>
    <lineage>
        <taxon>Bacteria</taxon>
        <taxon>Bacillati</taxon>
        <taxon>Bacillota</taxon>
        <taxon>Clostridia</taxon>
        <taxon>Lachnospirales</taxon>
        <taxon>Lachnospiraceae</taxon>
        <taxon>Candidatus Galacturonatibacter</taxon>
    </lineage>
</organism>
<dbReference type="InterPro" id="IPR046947">
    <property type="entry name" value="LytR-like"/>
</dbReference>
<dbReference type="Proteomes" id="UP000461768">
    <property type="component" value="Unassembled WGS sequence"/>
</dbReference>
<dbReference type="PANTHER" id="PTHR37299:SF4">
    <property type="entry name" value="TRANSCRIPTIONAL REGULATOR"/>
    <property type="match status" value="1"/>
</dbReference>